<organism evidence="15 16">
    <name type="scientific">Bowmanella denitrificans</name>
    <dbReference type="NCBI Taxonomy" id="366582"/>
    <lineage>
        <taxon>Bacteria</taxon>
        <taxon>Pseudomonadati</taxon>
        <taxon>Pseudomonadota</taxon>
        <taxon>Gammaproteobacteria</taxon>
        <taxon>Alteromonadales</taxon>
        <taxon>Alteromonadaceae</taxon>
        <taxon>Bowmanella</taxon>
    </lineage>
</organism>
<dbReference type="InterPro" id="IPR012910">
    <property type="entry name" value="Plug_dom"/>
</dbReference>
<evidence type="ECO:0000256" key="12">
    <source>
        <dbReference type="SAM" id="SignalP"/>
    </source>
</evidence>
<keyword evidence="12" id="KW-0732">Signal</keyword>
<evidence type="ECO:0000259" key="14">
    <source>
        <dbReference type="Pfam" id="PF07715"/>
    </source>
</evidence>
<evidence type="ECO:0000259" key="13">
    <source>
        <dbReference type="Pfam" id="PF00593"/>
    </source>
</evidence>
<evidence type="ECO:0000256" key="8">
    <source>
        <dbReference type="ARBA" id="ARBA00023170"/>
    </source>
</evidence>
<evidence type="ECO:0000313" key="15">
    <source>
        <dbReference type="EMBL" id="GAA0360584.1"/>
    </source>
</evidence>
<keyword evidence="6 11" id="KW-0798">TonB box</keyword>
<evidence type="ECO:0000256" key="5">
    <source>
        <dbReference type="ARBA" id="ARBA00022692"/>
    </source>
</evidence>
<dbReference type="CDD" id="cd01347">
    <property type="entry name" value="ligand_gated_channel"/>
    <property type="match status" value="1"/>
</dbReference>
<feature type="chain" id="PRO_5046491368" evidence="12">
    <location>
        <begin position="30"/>
        <end position="716"/>
    </location>
</feature>
<evidence type="ECO:0000256" key="7">
    <source>
        <dbReference type="ARBA" id="ARBA00023136"/>
    </source>
</evidence>
<keyword evidence="7 10" id="KW-0472">Membrane</keyword>
<dbReference type="NCBIfam" id="TIGR01783">
    <property type="entry name" value="TonB-siderophor"/>
    <property type="match status" value="1"/>
</dbReference>
<keyword evidence="4 10" id="KW-1134">Transmembrane beta strand</keyword>
<dbReference type="InterPro" id="IPR036942">
    <property type="entry name" value="Beta-barrel_TonB_sf"/>
</dbReference>
<dbReference type="InterPro" id="IPR039426">
    <property type="entry name" value="TonB-dep_rcpt-like"/>
</dbReference>
<keyword evidence="9 10" id="KW-0998">Cell outer membrane</keyword>
<dbReference type="PANTHER" id="PTHR32552">
    <property type="entry name" value="FERRICHROME IRON RECEPTOR-RELATED"/>
    <property type="match status" value="1"/>
</dbReference>
<dbReference type="Proteomes" id="UP001501757">
    <property type="component" value="Unassembled WGS sequence"/>
</dbReference>
<dbReference type="Pfam" id="PF00593">
    <property type="entry name" value="TonB_dep_Rec_b-barrel"/>
    <property type="match status" value="1"/>
</dbReference>
<evidence type="ECO:0000256" key="11">
    <source>
        <dbReference type="RuleBase" id="RU003357"/>
    </source>
</evidence>
<feature type="domain" description="TonB-dependent receptor-like beta-barrel" evidence="13">
    <location>
        <begin position="251"/>
        <end position="685"/>
    </location>
</feature>
<reference evidence="15 16" key="1">
    <citation type="journal article" date="2019" name="Int. J. Syst. Evol. Microbiol.">
        <title>The Global Catalogue of Microorganisms (GCM) 10K type strain sequencing project: providing services to taxonomists for standard genome sequencing and annotation.</title>
        <authorList>
            <consortium name="The Broad Institute Genomics Platform"/>
            <consortium name="The Broad Institute Genome Sequencing Center for Infectious Disease"/>
            <person name="Wu L."/>
            <person name="Ma J."/>
        </authorList>
    </citation>
    <scope>NUCLEOTIDE SEQUENCE [LARGE SCALE GENOMIC DNA]</scope>
    <source>
        <strain evidence="15 16">JCM 13378</strain>
    </source>
</reference>
<evidence type="ECO:0000256" key="9">
    <source>
        <dbReference type="ARBA" id="ARBA00023237"/>
    </source>
</evidence>
<dbReference type="InterPro" id="IPR037066">
    <property type="entry name" value="Plug_dom_sf"/>
</dbReference>
<keyword evidence="16" id="KW-1185">Reference proteome</keyword>
<protein>
    <submittedName>
        <fullName evidence="15">TonB-dependent siderophore receptor</fullName>
    </submittedName>
</protein>
<name>A0ABN0XCG3_9ALTE</name>
<evidence type="ECO:0000256" key="6">
    <source>
        <dbReference type="ARBA" id="ARBA00023077"/>
    </source>
</evidence>
<dbReference type="InterPro" id="IPR010105">
    <property type="entry name" value="TonB_sidphr_rcpt"/>
</dbReference>
<accession>A0ABN0XCG3</accession>
<dbReference type="PANTHER" id="PTHR32552:SF74">
    <property type="entry name" value="HYDROXAMATE SIDEROPHORE RECEPTOR FHUE"/>
    <property type="match status" value="1"/>
</dbReference>
<evidence type="ECO:0000313" key="16">
    <source>
        <dbReference type="Proteomes" id="UP001501757"/>
    </source>
</evidence>
<keyword evidence="8 15" id="KW-0675">Receptor</keyword>
<proteinExistence type="inferred from homology"/>
<gene>
    <name evidence="15" type="ORF">GCM10009092_26030</name>
</gene>
<sequence>MSTHPTFRTLPVTAAVAFALFVTAPKATAQEVEEKASPREDIEKVQVVGSYTVAEVIDTATGLGLTLRETPQSVSVITLQRIQDQALDTITDTVINAVGVASKEIDNVRNTLQARGFDISNYQIDGVPLSWSLAGDSGETIADVAIYERVEFVRGATGLLTGAGDPSASINLVRKHANAVDFSGYVNAAIGSRNNRELSTDLASGLNQSGTLRGRLVAKYEEGDGHEDRFETQSSVLYGVIEGDLTSNTLVRLGASYQNNDPTSPTWGALPSFFSDGTATDWHRSVSTSADWTKWETTNTNLFANVHHLLSNGWELVANYNRLKYEQDTKLVYISGVLEKDSGAGLTTWSYKSSGESIQDSFDIQLKGQYGLLGQTHDFVLGYLYSEQDADTYSFDVLPGAIAPIDNFYEWDGSFAEPQWGTTPSVAQAMDTEQKGLYGATRLSVSDNFKLIAGARLASWQRTGVSYGTATDFGNDDVLIPYAGALYDITDQHRLYTSYTEIFQPQNLQDKNGEFLKEVEGKSYEIGLKSSFLADALNTTVALFRIEQDDLGQVDPGQFIHGDPTKQAYVAAQGVTSKGFELEMVGRPLAGWNIHAGYSQFDAEDAAGADVNTDHPRKQLKLFTTYQFVDSLPQLTVGGGANWQDKTYSINGPVELRQGAYTLVNLMAKYQLLDSTYLQLNVDNLLDETYYSQIGFFSQYRYGAPRSVNLSLHHSF</sequence>
<dbReference type="PROSITE" id="PS52016">
    <property type="entry name" value="TONB_DEPENDENT_REC_3"/>
    <property type="match status" value="1"/>
</dbReference>
<feature type="domain" description="TonB-dependent receptor plug" evidence="14">
    <location>
        <begin position="67"/>
        <end position="167"/>
    </location>
</feature>
<evidence type="ECO:0000256" key="1">
    <source>
        <dbReference type="ARBA" id="ARBA00004571"/>
    </source>
</evidence>
<dbReference type="Pfam" id="PF07715">
    <property type="entry name" value="Plug"/>
    <property type="match status" value="1"/>
</dbReference>
<dbReference type="Gene3D" id="2.40.170.20">
    <property type="entry name" value="TonB-dependent receptor, beta-barrel domain"/>
    <property type="match status" value="1"/>
</dbReference>
<comment type="similarity">
    <text evidence="2 10 11">Belongs to the TonB-dependent receptor family.</text>
</comment>
<evidence type="ECO:0000256" key="4">
    <source>
        <dbReference type="ARBA" id="ARBA00022452"/>
    </source>
</evidence>
<evidence type="ECO:0000256" key="10">
    <source>
        <dbReference type="PROSITE-ProRule" id="PRU01360"/>
    </source>
</evidence>
<dbReference type="EMBL" id="BAAAEI010000014">
    <property type="protein sequence ID" value="GAA0360584.1"/>
    <property type="molecule type" value="Genomic_DNA"/>
</dbReference>
<dbReference type="InterPro" id="IPR000531">
    <property type="entry name" value="Beta-barrel_TonB"/>
</dbReference>
<evidence type="ECO:0000256" key="2">
    <source>
        <dbReference type="ARBA" id="ARBA00009810"/>
    </source>
</evidence>
<comment type="caution">
    <text evidence="15">The sequence shown here is derived from an EMBL/GenBank/DDBJ whole genome shotgun (WGS) entry which is preliminary data.</text>
</comment>
<feature type="signal peptide" evidence="12">
    <location>
        <begin position="1"/>
        <end position="29"/>
    </location>
</feature>
<evidence type="ECO:0000256" key="3">
    <source>
        <dbReference type="ARBA" id="ARBA00022448"/>
    </source>
</evidence>
<dbReference type="Gene3D" id="2.170.130.10">
    <property type="entry name" value="TonB-dependent receptor, plug domain"/>
    <property type="match status" value="1"/>
</dbReference>
<keyword evidence="5 10" id="KW-0812">Transmembrane</keyword>
<dbReference type="RefSeq" id="WP_343845429.1">
    <property type="nucleotide sequence ID" value="NZ_BAAAEI010000014.1"/>
</dbReference>
<dbReference type="SUPFAM" id="SSF56935">
    <property type="entry name" value="Porins"/>
    <property type="match status" value="1"/>
</dbReference>
<keyword evidence="3 10" id="KW-0813">Transport</keyword>
<comment type="subcellular location">
    <subcellularLocation>
        <location evidence="1 10">Cell outer membrane</location>
        <topology evidence="1 10">Multi-pass membrane protein</topology>
    </subcellularLocation>
</comment>